<keyword evidence="2" id="KW-0274">FAD</keyword>
<keyword evidence="3" id="KW-0560">Oxidoreductase</keyword>
<dbReference type="InterPro" id="IPR002938">
    <property type="entry name" value="FAD-bd"/>
</dbReference>
<keyword evidence="1" id="KW-0285">Flavoprotein</keyword>
<evidence type="ECO:0000256" key="3">
    <source>
        <dbReference type="ARBA" id="ARBA00023002"/>
    </source>
</evidence>
<evidence type="ECO:0000313" key="6">
    <source>
        <dbReference type="EMBL" id="KAK0624037.1"/>
    </source>
</evidence>
<dbReference type="AlphaFoldDB" id="A0AA40C3U3"/>
<keyword evidence="4" id="KW-0503">Monooxygenase</keyword>
<reference evidence="6" key="1">
    <citation type="submission" date="2023-06" db="EMBL/GenBank/DDBJ databases">
        <title>Genome-scale phylogeny and comparative genomics of the fungal order Sordariales.</title>
        <authorList>
            <consortium name="Lawrence Berkeley National Laboratory"/>
            <person name="Hensen N."/>
            <person name="Bonometti L."/>
            <person name="Westerberg I."/>
            <person name="Brannstrom I.O."/>
            <person name="Guillou S."/>
            <person name="Cros-Aarteil S."/>
            <person name="Calhoun S."/>
            <person name="Haridas S."/>
            <person name="Kuo A."/>
            <person name="Mondo S."/>
            <person name="Pangilinan J."/>
            <person name="Riley R."/>
            <person name="Labutti K."/>
            <person name="Andreopoulos B."/>
            <person name="Lipzen A."/>
            <person name="Chen C."/>
            <person name="Yanf M."/>
            <person name="Daum C."/>
            <person name="Ng V."/>
            <person name="Clum A."/>
            <person name="Steindorff A."/>
            <person name="Ohm R."/>
            <person name="Martin F."/>
            <person name="Silar P."/>
            <person name="Natvig D."/>
            <person name="Lalanne C."/>
            <person name="Gautier V."/>
            <person name="Ament-Velasquez S.L."/>
            <person name="Kruys A."/>
            <person name="Hutchinson M.I."/>
            <person name="Powell A.J."/>
            <person name="Barry K."/>
            <person name="Miller A.N."/>
            <person name="Grigoriev I.V."/>
            <person name="Debuchy R."/>
            <person name="Gladieux P."/>
            <person name="Thoren M.H."/>
            <person name="Johannesson H."/>
        </authorList>
    </citation>
    <scope>NUCLEOTIDE SEQUENCE</scope>
    <source>
        <strain evidence="6">CBS 606.72</strain>
    </source>
</reference>
<dbReference type="GO" id="GO:0004497">
    <property type="term" value="F:monooxygenase activity"/>
    <property type="evidence" value="ECO:0007669"/>
    <property type="project" value="UniProtKB-KW"/>
</dbReference>
<dbReference type="PANTHER" id="PTHR46972:SF1">
    <property type="entry name" value="FAD DEPENDENT OXIDOREDUCTASE DOMAIN-CONTAINING PROTEIN"/>
    <property type="match status" value="1"/>
</dbReference>
<dbReference type="Proteomes" id="UP001175000">
    <property type="component" value="Unassembled WGS sequence"/>
</dbReference>
<dbReference type="EMBL" id="JAULSU010000003">
    <property type="protein sequence ID" value="KAK0624037.1"/>
    <property type="molecule type" value="Genomic_DNA"/>
</dbReference>
<protein>
    <recommendedName>
        <fullName evidence="5">FAD-binding domain-containing protein</fullName>
    </recommendedName>
</protein>
<evidence type="ECO:0000256" key="4">
    <source>
        <dbReference type="ARBA" id="ARBA00023033"/>
    </source>
</evidence>
<dbReference type="Gene3D" id="3.50.50.60">
    <property type="entry name" value="FAD/NAD(P)-binding domain"/>
    <property type="match status" value="1"/>
</dbReference>
<evidence type="ECO:0000256" key="1">
    <source>
        <dbReference type="ARBA" id="ARBA00022630"/>
    </source>
</evidence>
<name>A0AA40C3U3_9PEZI</name>
<dbReference type="PANTHER" id="PTHR46972">
    <property type="entry name" value="MONOOXYGENASE ASQM-RELATED"/>
    <property type="match status" value="1"/>
</dbReference>
<proteinExistence type="predicted"/>
<dbReference type="GO" id="GO:0071949">
    <property type="term" value="F:FAD binding"/>
    <property type="evidence" value="ECO:0007669"/>
    <property type="project" value="InterPro"/>
</dbReference>
<dbReference type="Pfam" id="PF01494">
    <property type="entry name" value="FAD_binding_3"/>
    <property type="match status" value="1"/>
</dbReference>
<evidence type="ECO:0000259" key="5">
    <source>
        <dbReference type="Pfam" id="PF01494"/>
    </source>
</evidence>
<gene>
    <name evidence="6" type="ORF">B0T14DRAFT_427301</name>
</gene>
<keyword evidence="7" id="KW-1185">Reference proteome</keyword>
<comment type="caution">
    <text evidence="6">The sequence shown here is derived from an EMBL/GenBank/DDBJ whole genome shotgun (WGS) entry which is preliminary data.</text>
</comment>
<dbReference type="PRINTS" id="PR00420">
    <property type="entry name" value="RNGMNOXGNASE"/>
</dbReference>
<dbReference type="InterPro" id="IPR036188">
    <property type="entry name" value="FAD/NAD-bd_sf"/>
</dbReference>
<evidence type="ECO:0000256" key="2">
    <source>
        <dbReference type="ARBA" id="ARBA00022827"/>
    </source>
</evidence>
<evidence type="ECO:0000313" key="7">
    <source>
        <dbReference type="Proteomes" id="UP001175000"/>
    </source>
</evidence>
<accession>A0AA40C3U3</accession>
<organism evidence="6 7">
    <name type="scientific">Immersiella caudata</name>
    <dbReference type="NCBI Taxonomy" id="314043"/>
    <lineage>
        <taxon>Eukaryota</taxon>
        <taxon>Fungi</taxon>
        <taxon>Dikarya</taxon>
        <taxon>Ascomycota</taxon>
        <taxon>Pezizomycotina</taxon>
        <taxon>Sordariomycetes</taxon>
        <taxon>Sordariomycetidae</taxon>
        <taxon>Sordariales</taxon>
        <taxon>Lasiosphaeriaceae</taxon>
        <taxon>Immersiella</taxon>
    </lineage>
</organism>
<feature type="domain" description="FAD-binding" evidence="5">
    <location>
        <begin position="5"/>
        <end position="352"/>
    </location>
</feature>
<dbReference type="SUPFAM" id="SSF51905">
    <property type="entry name" value="FAD/NAD(P)-binding domain"/>
    <property type="match status" value="1"/>
</dbReference>
<sequence>MPPPIAIIGGGPCGLTLARLLDCKGIDYLVHERDESEQSTHTGGSLDIHPETGQRALREAGLYDEFKKYARYDDTVFTVADKSGKKLLRIGQRRDAPEIDRRELRKILLHAIPREKIKWGHALKSATLGEDGRPVLHFTNGTTASGFKLVVGADGAWSKVRLLVSPETPHYTGRSYLESRITLENPHYPTLTAQAGAGTSMAISAHKIILTQRQGDSSYRTYFGLPVPEKYFQDKANIDLQDPQKTRDVLLSTHFADWAEVHKDLIRHATDFRAWPLYSLPEAEHLGWKSVSGVTLAGDAAHLAVPNGEGVNLAMKDSLELATKIAKCGVENIDQAVREYEEDMFPRGAKTIREGNVMAEIMFSEGPEPLVELMTSFGAGSE</sequence>